<evidence type="ECO:0000313" key="2">
    <source>
        <dbReference type="EMBL" id="KJK78215.1"/>
    </source>
</evidence>
<dbReference type="EMBL" id="KE384735">
    <property type="protein sequence ID" value="KJK78215.1"/>
    <property type="molecule type" value="Genomic_DNA"/>
</dbReference>
<sequence length="194" mass="21303">MLLSNAVVLVLGALQPALGKPANRRQLYEAENRISEQAQIDGRTVISYYAPNPGCADGVRTWAGVWPADASNPYTADYKARLYVDIIDDDEIRVAAFNNAELGIGEFKAAFVCDDDKRQAWLVSENFKIDDATPAKSNSTCIYAGPEWDPGFASVSCDEVENRFCFDCTDDCASCQYCKRQCGQANTGDDKQKA</sequence>
<proteinExistence type="predicted"/>
<reference evidence="3" key="1">
    <citation type="journal article" date="2014" name="BMC Genomics">
        <title>The genome sequence of the biocontrol fungus Metarhizium anisopliae and comparative genomics of Metarhizium species.</title>
        <authorList>
            <person name="Pattemore J.A."/>
            <person name="Hane J.K."/>
            <person name="Williams A.H."/>
            <person name="Wilson B.A."/>
            <person name="Stodart B.J."/>
            <person name="Ash G.J."/>
        </authorList>
    </citation>
    <scope>NUCLEOTIDE SEQUENCE [LARGE SCALE GENOMIC DNA]</scope>
    <source>
        <strain evidence="3">BRIP 53293</strain>
    </source>
</reference>
<dbReference type="AlphaFoldDB" id="A0A0D9P063"/>
<dbReference type="Proteomes" id="UP000054544">
    <property type="component" value="Unassembled WGS sequence"/>
</dbReference>
<dbReference type="OrthoDB" id="4933859at2759"/>
<evidence type="ECO:0000256" key="1">
    <source>
        <dbReference type="SAM" id="SignalP"/>
    </source>
</evidence>
<feature type="chain" id="PRO_5002341715" evidence="1">
    <location>
        <begin position="20"/>
        <end position="194"/>
    </location>
</feature>
<accession>A0A0D9P063</accession>
<gene>
    <name evidence="2" type="ORF">H634G_06388</name>
</gene>
<protein>
    <submittedName>
        <fullName evidence="2">Uncharacterized protein</fullName>
    </submittedName>
</protein>
<feature type="signal peptide" evidence="1">
    <location>
        <begin position="1"/>
        <end position="19"/>
    </location>
</feature>
<name>A0A0D9P063_METAN</name>
<keyword evidence="3" id="KW-1185">Reference proteome</keyword>
<evidence type="ECO:0000313" key="3">
    <source>
        <dbReference type="Proteomes" id="UP000054544"/>
    </source>
</evidence>
<organism evidence="2 3">
    <name type="scientific">Metarhizium anisopliae BRIP 53293</name>
    <dbReference type="NCBI Taxonomy" id="1291518"/>
    <lineage>
        <taxon>Eukaryota</taxon>
        <taxon>Fungi</taxon>
        <taxon>Dikarya</taxon>
        <taxon>Ascomycota</taxon>
        <taxon>Pezizomycotina</taxon>
        <taxon>Sordariomycetes</taxon>
        <taxon>Hypocreomycetidae</taxon>
        <taxon>Hypocreales</taxon>
        <taxon>Clavicipitaceae</taxon>
        <taxon>Metarhizium</taxon>
    </lineage>
</organism>
<keyword evidence="1" id="KW-0732">Signal</keyword>